<evidence type="ECO:0000259" key="1">
    <source>
        <dbReference type="Pfam" id="PF14130"/>
    </source>
</evidence>
<reference evidence="2 3" key="1">
    <citation type="submission" date="2019-07" db="EMBL/GenBank/DDBJ databases">
        <title>The pathways for chlorine oxyanion respiration interact through the shared metabolite chlorate.</title>
        <authorList>
            <person name="Barnum T.P."/>
            <person name="Cheng Y."/>
            <person name="Hill K.A."/>
            <person name="Lucas L.N."/>
            <person name="Carlson H.K."/>
            <person name="Coates J.D."/>
        </authorList>
    </citation>
    <scope>NUCLEOTIDE SEQUENCE [LARGE SCALE GENOMIC DNA]</scope>
    <source>
        <strain evidence="2 3">SFB-1</strain>
    </source>
</reference>
<dbReference type="Proteomes" id="UP000318349">
    <property type="component" value="Unassembled WGS sequence"/>
</dbReference>
<gene>
    <name evidence="2" type="ORF">FHP89_14020</name>
</gene>
<dbReference type="AlphaFoldDB" id="A0A557SDG9"/>
<evidence type="ECO:0000313" key="3">
    <source>
        <dbReference type="Proteomes" id="UP000318349"/>
    </source>
</evidence>
<dbReference type="EMBL" id="VMNI01000013">
    <property type="protein sequence ID" value="TVO75460.1"/>
    <property type="molecule type" value="Genomic_DNA"/>
</dbReference>
<dbReference type="Pfam" id="PF14130">
    <property type="entry name" value="Cap4_nuclease"/>
    <property type="match status" value="1"/>
</dbReference>
<accession>A0A557SDG9</accession>
<organism evidence="2 3">
    <name type="scientific">Denitromonas halophila</name>
    <dbReference type="NCBI Taxonomy" id="1629404"/>
    <lineage>
        <taxon>Bacteria</taxon>
        <taxon>Pseudomonadati</taxon>
        <taxon>Pseudomonadota</taxon>
        <taxon>Betaproteobacteria</taxon>
        <taxon>Rhodocyclales</taxon>
        <taxon>Zoogloeaceae</taxon>
        <taxon>Denitromonas</taxon>
    </lineage>
</organism>
<protein>
    <submittedName>
        <fullName evidence="2">DUF4297 domain-containing protein</fullName>
    </submittedName>
</protein>
<dbReference type="InterPro" id="IPR025382">
    <property type="entry name" value="Cap4-like_endonuclease_dom"/>
</dbReference>
<sequence>MGTNQIEEVFRVATRKDLAETGGGHNQKGVDFQRAWAIERMFELEKSGASDFLFLFESIQDVAELDSPTFPSSIRIYQVKKKDRKEWSWAELTHLVEPGKKRRASRNPPPDIKDSPIGKLYSAALAFKELKCSGRFISNSGCDLPLNGGGNAATSLPCDLSKLEAEHLDALTLGLETLHEAGTLPANPALIHVEKIPMHPDQPTRQLIGTVVLFLNERSPRHAGQAQALVEALLAKIGPLGAKTDSCADFDELKKERGYSKAEFSAALSNLEDVPDLMAMLEDWLDKLETEGGIGFMEKPAVRVAASKIFRLQVMGGEDPLVVPLLLDIDAWLDDHAPGASLKAFLDQAKADLASAHSSIRPADFNAQFLLRALKKCVAPT</sequence>
<dbReference type="GO" id="GO:0004518">
    <property type="term" value="F:nuclease activity"/>
    <property type="evidence" value="ECO:0007669"/>
    <property type="project" value="InterPro"/>
</dbReference>
<proteinExistence type="predicted"/>
<evidence type="ECO:0000313" key="2">
    <source>
        <dbReference type="EMBL" id="TVO75460.1"/>
    </source>
</evidence>
<comment type="caution">
    <text evidence="2">The sequence shown here is derived from an EMBL/GenBank/DDBJ whole genome shotgun (WGS) entry which is preliminary data.</text>
</comment>
<feature type="domain" description="CD-NTase associated protein 4-like DNA endonuclease" evidence="1">
    <location>
        <begin position="22"/>
        <end position="237"/>
    </location>
</feature>
<name>A0A557SDG9_9RHOO</name>